<keyword evidence="1" id="KW-0175">Coiled coil</keyword>
<name>A0ABQ5K9N9_9EUKA</name>
<feature type="region of interest" description="Disordered" evidence="2">
    <location>
        <begin position="601"/>
        <end position="626"/>
    </location>
</feature>
<reference evidence="4" key="1">
    <citation type="submission" date="2022-03" db="EMBL/GenBank/DDBJ databases">
        <title>Draft genome sequence of Aduncisulcus paluster, a free-living microaerophilic Fornicata.</title>
        <authorList>
            <person name="Yuyama I."/>
            <person name="Kume K."/>
            <person name="Tamura T."/>
            <person name="Inagaki Y."/>
            <person name="Hashimoto T."/>
        </authorList>
    </citation>
    <scope>NUCLEOTIDE SEQUENCE</scope>
    <source>
        <strain evidence="4">NY0171</strain>
    </source>
</reference>
<dbReference type="EMBL" id="BQXS01013652">
    <property type="protein sequence ID" value="GKT29271.1"/>
    <property type="molecule type" value="Genomic_DNA"/>
</dbReference>
<evidence type="ECO:0000256" key="1">
    <source>
        <dbReference type="SAM" id="Coils"/>
    </source>
</evidence>
<proteinExistence type="predicted"/>
<protein>
    <recommendedName>
        <fullName evidence="3">VPS9 domain-containing protein</fullName>
    </recommendedName>
</protein>
<dbReference type="InterPro" id="IPR003123">
    <property type="entry name" value="VPS9"/>
</dbReference>
<evidence type="ECO:0000256" key="2">
    <source>
        <dbReference type="SAM" id="MobiDB-lite"/>
    </source>
</evidence>
<evidence type="ECO:0000313" key="5">
    <source>
        <dbReference type="Proteomes" id="UP001057375"/>
    </source>
</evidence>
<keyword evidence="5" id="KW-1185">Reference proteome</keyword>
<dbReference type="InterPro" id="IPR037191">
    <property type="entry name" value="VPS9_dom_sf"/>
</dbReference>
<dbReference type="InterPro" id="IPR045046">
    <property type="entry name" value="Vps9-like"/>
</dbReference>
<dbReference type="PANTHER" id="PTHR23101:SF25">
    <property type="entry name" value="GTPASE-ACTIVATING PROTEIN AND VPS9 DOMAIN-CONTAINING PROTEIN 1"/>
    <property type="match status" value="1"/>
</dbReference>
<accession>A0ABQ5K9N9</accession>
<feature type="coiled-coil region" evidence="1">
    <location>
        <begin position="428"/>
        <end position="500"/>
    </location>
</feature>
<evidence type="ECO:0000259" key="3">
    <source>
        <dbReference type="PROSITE" id="PS51205"/>
    </source>
</evidence>
<gene>
    <name evidence="4" type="ORF">ADUPG1_014081</name>
</gene>
<evidence type="ECO:0000313" key="4">
    <source>
        <dbReference type="EMBL" id="GKT29271.1"/>
    </source>
</evidence>
<dbReference type="Gene3D" id="1.20.1050.80">
    <property type="entry name" value="VPS9 domain"/>
    <property type="match status" value="1"/>
</dbReference>
<feature type="domain" description="VPS9" evidence="3">
    <location>
        <begin position="131"/>
        <end position="270"/>
    </location>
</feature>
<feature type="compositionally biased region" description="Basic and acidic residues" evidence="2">
    <location>
        <begin position="695"/>
        <end position="706"/>
    </location>
</feature>
<comment type="caution">
    <text evidence="4">The sequence shown here is derived from an EMBL/GenBank/DDBJ whole genome shotgun (WGS) entry which is preliminary data.</text>
</comment>
<feature type="compositionally biased region" description="Basic and acidic residues" evidence="2">
    <location>
        <begin position="732"/>
        <end position="744"/>
    </location>
</feature>
<organism evidence="4 5">
    <name type="scientific">Aduncisulcus paluster</name>
    <dbReference type="NCBI Taxonomy" id="2918883"/>
    <lineage>
        <taxon>Eukaryota</taxon>
        <taxon>Metamonada</taxon>
        <taxon>Carpediemonas-like organisms</taxon>
        <taxon>Aduncisulcus</taxon>
    </lineage>
</organism>
<dbReference type="PROSITE" id="PS51205">
    <property type="entry name" value="VPS9"/>
    <property type="match status" value="1"/>
</dbReference>
<feature type="region of interest" description="Disordered" evidence="2">
    <location>
        <begin position="674"/>
        <end position="744"/>
    </location>
</feature>
<feature type="non-terminal residue" evidence="4">
    <location>
        <position position="841"/>
    </location>
</feature>
<feature type="compositionally biased region" description="Basic and acidic residues" evidence="2">
    <location>
        <begin position="601"/>
        <end position="616"/>
    </location>
</feature>
<dbReference type="PANTHER" id="PTHR23101">
    <property type="entry name" value="RAB GDP/GTP EXCHANGE FACTOR"/>
    <property type="match status" value="1"/>
</dbReference>
<dbReference type="SUPFAM" id="SSF109993">
    <property type="entry name" value="VPS9 domain"/>
    <property type="match status" value="1"/>
</dbReference>
<sequence>MQSVPQNILEILTNHRIDDEILLTGSTEKDKVSGVEYDELLAKLRGYFSDASKSRTATIIVEYVNDYMAYKEKSVRKRPDTPPAFVNYIAEKIRKEDPEFEKISTRKVVLEVETYLMPQINKRIGKDIADEYLDVVFNERCELFSHHQPSDFFIPSKFVSGVIPFSQAISTLKMIEFAQTPSDKAKILYDTSKLVIDTLRAVDDEVAADLLQDVMSYVILKGNPPRFPAQIRYITEYGQSFLKSNIMGYTLTQCQVASDYLTRQHGMEEELAMKSGKSIHKEEIVMLIPKGERMLEYGKVVEENDGIPLFRVVKQSVVIDKCSLYFIPQWYHHHSTLSHSVCLMDSDRDKLEATYHTPLTRTPYASTSCSAALLPQSTQDDTMVGDKVSIPRCQCGKCGVECVAVVLNPRCVPSHRQFFRSLFFKEVEDFLEEQRELEEEEKERCREEEEQKKREEEGIVLTEVQIRRMERKKAQALKRKKKAKKQKKQLESDEKIADNLCAFSLDNENGAWNQNSILARSASECASILGVSHSEEAPCRFTCVFIRSVDLTQLPSYLTLVHICGGNIAKHRLDCSMLASLQYLRVGHCTHYSCSKSNIKTSDDSHSIKEEEEKKGACQGQGTSIKEHGQIHEKAVEIVTDDTDKTSKVSDETCSILDTTKDVEVDSISLPTTELHSVPASPSPTQSKTISPIIEQRESPIIDQRESPSLLETADDTTHIDDSESTCIPKAQEGEGKEEREGKELVDTQHCDTAATSQPLSLTPMEGQSLHPDSEAVSSESYILLDLPSIVCISESVHNGIIYLSSIIPKKHTIISCSHEERKKREKRKDVCSLCERVHFS</sequence>
<dbReference type="Pfam" id="PF02204">
    <property type="entry name" value="VPS9"/>
    <property type="match status" value="1"/>
</dbReference>
<dbReference type="Proteomes" id="UP001057375">
    <property type="component" value="Unassembled WGS sequence"/>
</dbReference>